<protein>
    <submittedName>
        <fullName evidence="5">CBS domain-containing protein</fullName>
    </submittedName>
</protein>
<comment type="caution">
    <text evidence="5">The sequence shown here is derived from an EMBL/GenBank/DDBJ whole genome shotgun (WGS) entry which is preliminary data.</text>
</comment>
<dbReference type="InterPro" id="IPR051257">
    <property type="entry name" value="Diverse_CBS-Domain"/>
</dbReference>
<dbReference type="eggNOG" id="COG0517">
    <property type="taxonomic scope" value="Bacteria"/>
</dbReference>
<dbReference type="PANTHER" id="PTHR43080:SF2">
    <property type="entry name" value="CBS DOMAIN-CONTAINING PROTEIN"/>
    <property type="match status" value="1"/>
</dbReference>
<name>K2LJC5_9HYPH</name>
<reference evidence="5 6" key="1">
    <citation type="journal article" date="2012" name="J. Bacteriol.">
        <title>Genome Sequence of Nitratireductor pacificus Type Strain pht-3B.</title>
        <authorList>
            <person name="Lai Q."/>
            <person name="Li G."/>
            <person name="Shao Z."/>
        </authorList>
    </citation>
    <scope>NUCLEOTIDE SEQUENCE [LARGE SCALE GENOMIC DNA]</scope>
    <source>
        <strain evidence="6">pht-3B</strain>
    </source>
</reference>
<dbReference type="SUPFAM" id="SSF54631">
    <property type="entry name" value="CBS-domain pair"/>
    <property type="match status" value="1"/>
</dbReference>
<dbReference type="PATRIC" id="fig|391937.3.peg.3363"/>
<dbReference type="EMBL" id="AMRM01000019">
    <property type="protein sequence ID" value="EKF17844.1"/>
    <property type="molecule type" value="Genomic_DNA"/>
</dbReference>
<proteinExistence type="predicted"/>
<feature type="domain" description="CBS" evidence="4">
    <location>
        <begin position="107"/>
        <end position="163"/>
    </location>
</feature>
<evidence type="ECO:0000256" key="3">
    <source>
        <dbReference type="SAM" id="MobiDB-lite"/>
    </source>
</evidence>
<dbReference type="STRING" id="391937.NA2_16378"/>
<feature type="region of interest" description="Disordered" evidence="3">
    <location>
        <begin position="1"/>
        <end position="25"/>
    </location>
</feature>
<dbReference type="RefSeq" id="WP_008598162.1">
    <property type="nucleotide sequence ID" value="NZ_AMRM01000019.1"/>
</dbReference>
<evidence type="ECO:0000313" key="6">
    <source>
        <dbReference type="Proteomes" id="UP000006786"/>
    </source>
</evidence>
<dbReference type="PANTHER" id="PTHR43080">
    <property type="entry name" value="CBS DOMAIN-CONTAINING PROTEIN CBSX3, MITOCHONDRIAL"/>
    <property type="match status" value="1"/>
</dbReference>
<organism evidence="5 6">
    <name type="scientific">Nitratireductor pacificus pht-3B</name>
    <dbReference type="NCBI Taxonomy" id="391937"/>
    <lineage>
        <taxon>Bacteria</taxon>
        <taxon>Pseudomonadati</taxon>
        <taxon>Pseudomonadota</taxon>
        <taxon>Alphaproteobacteria</taxon>
        <taxon>Hyphomicrobiales</taxon>
        <taxon>Phyllobacteriaceae</taxon>
        <taxon>Nitratireductor</taxon>
    </lineage>
</organism>
<evidence type="ECO:0000259" key="4">
    <source>
        <dbReference type="PROSITE" id="PS51371"/>
    </source>
</evidence>
<evidence type="ECO:0000313" key="5">
    <source>
        <dbReference type="EMBL" id="EKF17844.1"/>
    </source>
</evidence>
<dbReference type="Proteomes" id="UP000006786">
    <property type="component" value="Unassembled WGS sequence"/>
</dbReference>
<dbReference type="InterPro" id="IPR044725">
    <property type="entry name" value="CBSX3_CBS_dom"/>
</dbReference>
<dbReference type="SMART" id="SM00116">
    <property type="entry name" value="CBS"/>
    <property type="match status" value="2"/>
</dbReference>
<dbReference type="CDD" id="cd04623">
    <property type="entry name" value="CBS_pair_bac_euk"/>
    <property type="match status" value="1"/>
</dbReference>
<dbReference type="Gene3D" id="3.10.580.10">
    <property type="entry name" value="CBS-domain"/>
    <property type="match status" value="1"/>
</dbReference>
<keyword evidence="6" id="KW-1185">Reference proteome</keyword>
<dbReference type="Pfam" id="PF00571">
    <property type="entry name" value="CBS"/>
    <property type="match status" value="2"/>
</dbReference>
<accession>K2LJC5</accession>
<evidence type="ECO:0000256" key="2">
    <source>
        <dbReference type="PROSITE-ProRule" id="PRU00703"/>
    </source>
</evidence>
<evidence type="ECO:0000256" key="1">
    <source>
        <dbReference type="ARBA" id="ARBA00023122"/>
    </source>
</evidence>
<dbReference type="OrthoDB" id="9807125at2"/>
<gene>
    <name evidence="5" type="ORF">NA2_16378</name>
</gene>
<dbReference type="AlphaFoldDB" id="K2LJC5"/>
<dbReference type="InterPro" id="IPR000644">
    <property type="entry name" value="CBS_dom"/>
</dbReference>
<sequence length="173" mass="19351">MPSSYQPPLSRDEKRETTHSQTPVTNVATERATVRNILDRKGREVISIRPQETLYKAVEILRDKGIGALIATDANGGLVGVLSERDIVRKLADTPGHTLPQRVEDIMTRQVETCTPDEPLVSVLRRMTEGRFRHMPVVDETGLSGIVTIGDVVHYRLNELEYEALQLKQLIVG</sequence>
<feature type="domain" description="CBS" evidence="4">
    <location>
        <begin position="38"/>
        <end position="99"/>
    </location>
</feature>
<dbReference type="PROSITE" id="PS51371">
    <property type="entry name" value="CBS"/>
    <property type="match status" value="2"/>
</dbReference>
<dbReference type="InterPro" id="IPR046342">
    <property type="entry name" value="CBS_dom_sf"/>
</dbReference>
<keyword evidence="1 2" id="KW-0129">CBS domain</keyword>